<name>A0A6J5PYH2_9CAUD</name>
<protein>
    <submittedName>
        <fullName evidence="1">Uncharacterized protein</fullName>
    </submittedName>
</protein>
<accession>A0A6J5PYH2</accession>
<gene>
    <name evidence="1" type="ORF">UFOVP972_300</name>
</gene>
<proteinExistence type="predicted"/>
<reference evidence="1" key="1">
    <citation type="submission" date="2020-05" db="EMBL/GenBank/DDBJ databases">
        <authorList>
            <person name="Chiriac C."/>
            <person name="Salcher M."/>
            <person name="Ghai R."/>
            <person name="Kavagutti S V."/>
        </authorList>
    </citation>
    <scope>NUCLEOTIDE SEQUENCE</scope>
</reference>
<organism evidence="1">
    <name type="scientific">uncultured Caudovirales phage</name>
    <dbReference type="NCBI Taxonomy" id="2100421"/>
    <lineage>
        <taxon>Viruses</taxon>
        <taxon>Duplodnaviria</taxon>
        <taxon>Heunggongvirae</taxon>
        <taxon>Uroviricota</taxon>
        <taxon>Caudoviricetes</taxon>
        <taxon>Peduoviridae</taxon>
        <taxon>Maltschvirus</taxon>
        <taxon>Maltschvirus maltsch</taxon>
    </lineage>
</organism>
<dbReference type="EMBL" id="LR796923">
    <property type="protein sequence ID" value="CAB4175657.1"/>
    <property type="molecule type" value="Genomic_DNA"/>
</dbReference>
<evidence type="ECO:0000313" key="1">
    <source>
        <dbReference type="EMBL" id="CAB4175657.1"/>
    </source>
</evidence>
<sequence length="110" mass="12204">MNTPQDFVNWLEGFLDACKNSPTPQQIKEVRKKISALPTSKDRVAINRSTGEMYTPLWSPSVEQKSSDFFSTISLVPPGSNIPNNGPLDEEFIKAVEEGKNASTMEELNS</sequence>